<proteinExistence type="predicted"/>
<reference evidence="2" key="1">
    <citation type="submission" date="2016-09" db="EMBL/GenBank/DDBJ databases">
        <authorList>
            <person name="Lysoe E."/>
        </authorList>
    </citation>
    <scope>NUCLEOTIDE SEQUENCE [LARGE SCALE GENOMIC DNA]</scope>
    <source>
        <strain evidence="2">LJ96T</strain>
    </source>
</reference>
<accession>A0A1L3EX47</accession>
<dbReference type="STRING" id="1440763.BJI69_17900"/>
<gene>
    <name evidence="1" type="ORF">BJI69_17900</name>
</gene>
<name>A0A1L3EX47_9GAMM</name>
<organism evidence="1 2">
    <name type="scientific">Luteibacter rhizovicinus DSM 16549</name>
    <dbReference type="NCBI Taxonomy" id="1440763"/>
    <lineage>
        <taxon>Bacteria</taxon>
        <taxon>Pseudomonadati</taxon>
        <taxon>Pseudomonadota</taxon>
        <taxon>Gammaproteobacteria</taxon>
        <taxon>Lysobacterales</taxon>
        <taxon>Rhodanobacteraceae</taxon>
        <taxon>Luteibacter</taxon>
    </lineage>
</organism>
<dbReference type="OrthoDB" id="5957652at2"/>
<sequence length="204" mass="22245">MQIILSTARYTEFLKEFRLADRQNAAGKGETEVVYASGNATRRYFYRAPNFELIAYDLGGGRINLVDYNHVGTLGTAVGSTNFDGALLAGGGGGKHMTAELSRVVALTSEAARSSVVETAIKNVLGSAGRTVNLDRFALLFTSYKHTAKHIRYFDASGAYAPGWRPLRRDDYIRYFSDGSYTGDTTAHCALVRSLADAPNREDP</sequence>
<dbReference type="AlphaFoldDB" id="A0A1L3EX47"/>
<dbReference type="KEGG" id="lrz:BJI69_17900"/>
<protein>
    <submittedName>
        <fullName evidence="1">Uncharacterized protein</fullName>
    </submittedName>
</protein>
<keyword evidence="2" id="KW-1185">Reference proteome</keyword>
<evidence type="ECO:0000313" key="2">
    <source>
        <dbReference type="Proteomes" id="UP000182987"/>
    </source>
</evidence>
<dbReference type="Proteomes" id="UP000182987">
    <property type="component" value="Chromosome"/>
</dbReference>
<dbReference type="EMBL" id="CP017480">
    <property type="protein sequence ID" value="APG05590.1"/>
    <property type="molecule type" value="Genomic_DNA"/>
</dbReference>
<dbReference type="RefSeq" id="WP_052767190.1">
    <property type="nucleotide sequence ID" value="NZ_CP017480.1"/>
</dbReference>
<evidence type="ECO:0000313" key="1">
    <source>
        <dbReference type="EMBL" id="APG05590.1"/>
    </source>
</evidence>